<evidence type="ECO:0000313" key="2">
    <source>
        <dbReference type="Proteomes" id="UP000765509"/>
    </source>
</evidence>
<dbReference type="Proteomes" id="UP000765509">
    <property type="component" value="Unassembled WGS sequence"/>
</dbReference>
<evidence type="ECO:0008006" key="3">
    <source>
        <dbReference type="Google" id="ProtNLM"/>
    </source>
</evidence>
<dbReference type="OrthoDB" id="2513437at2759"/>
<name>A0A9Q3CII7_9BASI</name>
<reference evidence="1" key="1">
    <citation type="submission" date="2021-03" db="EMBL/GenBank/DDBJ databases">
        <title>Draft genome sequence of rust myrtle Austropuccinia psidii MF-1, a brazilian biotype.</title>
        <authorList>
            <person name="Quecine M.C."/>
            <person name="Pachon D.M.R."/>
            <person name="Bonatelli M.L."/>
            <person name="Correr F.H."/>
            <person name="Franceschini L.M."/>
            <person name="Leite T.F."/>
            <person name="Margarido G.R.A."/>
            <person name="Almeida C.A."/>
            <person name="Ferrarezi J.A."/>
            <person name="Labate C.A."/>
        </authorList>
    </citation>
    <scope>NUCLEOTIDE SEQUENCE</scope>
    <source>
        <strain evidence="1">MF-1</strain>
    </source>
</reference>
<comment type="caution">
    <text evidence="1">The sequence shown here is derived from an EMBL/GenBank/DDBJ whole genome shotgun (WGS) entry which is preliminary data.</text>
</comment>
<sequence>MVVNTPNYYYYNISDKDLKDNSNIPILNATNYSEWYRRTQIHLKSKDPLDVCLNSIPSEATPAVVNKWKKAICDAVSFISSKIDPSVFIEVVDDDTMEYAHLLWEKMNKQYA</sequence>
<dbReference type="AlphaFoldDB" id="A0A9Q3CII7"/>
<accession>A0A9Q3CII7</accession>
<protein>
    <recommendedName>
        <fullName evidence="3">Retrotransposon Copia-like N-terminal domain-containing protein</fullName>
    </recommendedName>
</protein>
<evidence type="ECO:0000313" key="1">
    <source>
        <dbReference type="EMBL" id="MBW0483740.1"/>
    </source>
</evidence>
<proteinExistence type="predicted"/>
<organism evidence="1 2">
    <name type="scientific">Austropuccinia psidii MF-1</name>
    <dbReference type="NCBI Taxonomy" id="1389203"/>
    <lineage>
        <taxon>Eukaryota</taxon>
        <taxon>Fungi</taxon>
        <taxon>Dikarya</taxon>
        <taxon>Basidiomycota</taxon>
        <taxon>Pucciniomycotina</taxon>
        <taxon>Pucciniomycetes</taxon>
        <taxon>Pucciniales</taxon>
        <taxon>Sphaerophragmiaceae</taxon>
        <taxon>Austropuccinia</taxon>
    </lineage>
</organism>
<dbReference type="EMBL" id="AVOT02007362">
    <property type="protein sequence ID" value="MBW0483740.1"/>
    <property type="molecule type" value="Genomic_DNA"/>
</dbReference>
<gene>
    <name evidence="1" type="ORF">O181_023455</name>
</gene>
<keyword evidence="2" id="KW-1185">Reference proteome</keyword>